<dbReference type="Gene3D" id="3.40.50.720">
    <property type="entry name" value="NAD(P)-binding Rossmann-like Domain"/>
    <property type="match status" value="1"/>
</dbReference>
<protein>
    <submittedName>
        <fullName evidence="2">Gfo/Idh/MocA family oxidoreductase</fullName>
    </submittedName>
</protein>
<dbReference type="InterPro" id="IPR000683">
    <property type="entry name" value="Gfo/Idh/MocA-like_OxRdtase_N"/>
</dbReference>
<accession>A0ABT0XNI6</accession>
<organism evidence="2 3">
    <name type="scientific">Alkalicoccobacillus plakortidis</name>
    <dbReference type="NCBI Taxonomy" id="444060"/>
    <lineage>
        <taxon>Bacteria</taxon>
        <taxon>Bacillati</taxon>
        <taxon>Bacillota</taxon>
        <taxon>Bacilli</taxon>
        <taxon>Bacillales</taxon>
        <taxon>Bacillaceae</taxon>
        <taxon>Alkalicoccobacillus</taxon>
    </lineage>
</organism>
<sequence>MNNKLRVGIIGGSINNGWAKGTHIPVIEQLDDLELKAVSTSNMKSAVKSADAFKAPYAFENAEQLAKETNVDMVVVSINVKEHYDAVKAIVPSNQAHLL</sequence>
<dbReference type="EMBL" id="JAMQJY010000004">
    <property type="protein sequence ID" value="MCM2677465.1"/>
    <property type="molecule type" value="Genomic_DNA"/>
</dbReference>
<evidence type="ECO:0000313" key="3">
    <source>
        <dbReference type="Proteomes" id="UP001203665"/>
    </source>
</evidence>
<dbReference type="RefSeq" id="WP_251611272.1">
    <property type="nucleotide sequence ID" value="NZ_JAMQJY010000004.1"/>
</dbReference>
<evidence type="ECO:0000313" key="2">
    <source>
        <dbReference type="EMBL" id="MCM2677465.1"/>
    </source>
</evidence>
<feature type="domain" description="Gfo/Idh/MocA-like oxidoreductase N-terminal" evidence="1">
    <location>
        <begin position="5"/>
        <end position="93"/>
    </location>
</feature>
<dbReference type="PANTHER" id="PTHR43708">
    <property type="entry name" value="CONSERVED EXPRESSED OXIDOREDUCTASE (EUROFUNG)"/>
    <property type="match status" value="1"/>
</dbReference>
<dbReference type="PANTHER" id="PTHR43708:SF1">
    <property type="entry name" value="GALACTOSE_LACTOSE METABOLISM REGULATORY PROTEIN GAL80"/>
    <property type="match status" value="1"/>
</dbReference>
<comment type="caution">
    <text evidence="2">The sequence shown here is derived from an EMBL/GenBank/DDBJ whole genome shotgun (WGS) entry which is preliminary data.</text>
</comment>
<dbReference type="InterPro" id="IPR036291">
    <property type="entry name" value="NAD(P)-bd_dom_sf"/>
</dbReference>
<gene>
    <name evidence="2" type="ORF">NDM98_19800</name>
</gene>
<dbReference type="Pfam" id="PF01408">
    <property type="entry name" value="GFO_IDH_MocA"/>
    <property type="match status" value="1"/>
</dbReference>
<dbReference type="Proteomes" id="UP001203665">
    <property type="component" value="Unassembled WGS sequence"/>
</dbReference>
<proteinExistence type="predicted"/>
<name>A0ABT0XNI6_9BACI</name>
<evidence type="ECO:0000259" key="1">
    <source>
        <dbReference type="Pfam" id="PF01408"/>
    </source>
</evidence>
<dbReference type="InterPro" id="IPR051317">
    <property type="entry name" value="Gfo/Idh/MocA_oxidoreduct"/>
</dbReference>
<dbReference type="SUPFAM" id="SSF51735">
    <property type="entry name" value="NAD(P)-binding Rossmann-fold domains"/>
    <property type="match status" value="1"/>
</dbReference>
<reference evidence="2" key="1">
    <citation type="submission" date="2022-06" db="EMBL/GenBank/DDBJ databases">
        <title>Alkalicoccobacillus porphyridii sp. nov., isolated from a marine red alga, Porphyridium purpureum and reclassification of Shouchella plakortidis and Shouchella gibsonii as Alkalicoccobacillus plakortidis comb. nov. and Alkalicoccobacillus gibsonii comb. nov.</title>
        <authorList>
            <person name="Kim K.H."/>
            <person name="Lee J.K."/>
            <person name="Han D.M."/>
            <person name="Baek J.H."/>
            <person name="Jeon C.O."/>
        </authorList>
    </citation>
    <scope>NUCLEOTIDE SEQUENCE</scope>
    <source>
        <strain evidence="2">DSM 19153</strain>
    </source>
</reference>
<keyword evidence="3" id="KW-1185">Reference proteome</keyword>